<dbReference type="Proteomes" id="UP000799424">
    <property type="component" value="Unassembled WGS sequence"/>
</dbReference>
<evidence type="ECO:0000313" key="4">
    <source>
        <dbReference type="Proteomes" id="UP000799424"/>
    </source>
</evidence>
<keyword evidence="4" id="KW-1185">Reference proteome</keyword>
<reference evidence="3" key="1">
    <citation type="journal article" date="2020" name="Stud. Mycol.">
        <title>101 Dothideomycetes genomes: a test case for predicting lifestyles and emergence of pathogens.</title>
        <authorList>
            <person name="Haridas S."/>
            <person name="Albert R."/>
            <person name="Binder M."/>
            <person name="Bloem J."/>
            <person name="Labutti K."/>
            <person name="Salamov A."/>
            <person name="Andreopoulos B."/>
            <person name="Baker S."/>
            <person name="Barry K."/>
            <person name="Bills G."/>
            <person name="Bluhm B."/>
            <person name="Cannon C."/>
            <person name="Castanera R."/>
            <person name="Culley D."/>
            <person name="Daum C."/>
            <person name="Ezra D."/>
            <person name="Gonzalez J."/>
            <person name="Henrissat B."/>
            <person name="Kuo A."/>
            <person name="Liang C."/>
            <person name="Lipzen A."/>
            <person name="Lutzoni F."/>
            <person name="Magnuson J."/>
            <person name="Mondo S."/>
            <person name="Nolan M."/>
            <person name="Ohm R."/>
            <person name="Pangilinan J."/>
            <person name="Park H.-J."/>
            <person name="Ramirez L."/>
            <person name="Alfaro M."/>
            <person name="Sun H."/>
            <person name="Tritt A."/>
            <person name="Yoshinaga Y."/>
            <person name="Zwiers L.-H."/>
            <person name="Turgeon B."/>
            <person name="Goodwin S."/>
            <person name="Spatafora J."/>
            <person name="Crous P."/>
            <person name="Grigoriev I."/>
        </authorList>
    </citation>
    <scope>NUCLEOTIDE SEQUENCE</scope>
    <source>
        <strain evidence="3">CBS 113818</strain>
    </source>
</reference>
<dbReference type="InterPro" id="IPR006600">
    <property type="entry name" value="HTH_CenpB_DNA-bd_dom"/>
</dbReference>
<keyword evidence="1" id="KW-0238">DNA-binding</keyword>
<sequence>MSPIEDALAEIESLEPGEDFSHRKIAAKYGVVRSTLTRRHQGASTSKLKKAQNQQALHPYQEQELVRYIERLTKQGLPPSKPMIRRFASQIAKRELGVHWVDHFVQRYDV</sequence>
<evidence type="ECO:0000259" key="2">
    <source>
        <dbReference type="PROSITE" id="PS51253"/>
    </source>
</evidence>
<accession>A0A6A6ZKK0</accession>
<dbReference type="PROSITE" id="PS51253">
    <property type="entry name" value="HTH_CENPB"/>
    <property type="match status" value="1"/>
</dbReference>
<dbReference type="Pfam" id="PF03221">
    <property type="entry name" value="HTH_Tnp_Tc5"/>
    <property type="match status" value="1"/>
</dbReference>
<name>A0A6A6ZKK0_9PLEO</name>
<feature type="domain" description="HTH CENPB-type" evidence="2">
    <location>
        <begin position="49"/>
        <end position="110"/>
    </location>
</feature>
<dbReference type="AlphaFoldDB" id="A0A6A6ZKK0"/>
<feature type="non-terminal residue" evidence="3">
    <location>
        <position position="110"/>
    </location>
</feature>
<dbReference type="EMBL" id="MU006237">
    <property type="protein sequence ID" value="KAF2821476.1"/>
    <property type="molecule type" value="Genomic_DNA"/>
</dbReference>
<evidence type="ECO:0000256" key="1">
    <source>
        <dbReference type="ARBA" id="ARBA00023125"/>
    </source>
</evidence>
<dbReference type="InterPro" id="IPR009057">
    <property type="entry name" value="Homeodomain-like_sf"/>
</dbReference>
<dbReference type="SUPFAM" id="SSF46689">
    <property type="entry name" value="Homeodomain-like"/>
    <property type="match status" value="1"/>
</dbReference>
<protein>
    <recommendedName>
        <fullName evidence="2">HTH CENPB-type domain-containing protein</fullName>
    </recommendedName>
</protein>
<dbReference type="SMART" id="SM00674">
    <property type="entry name" value="CENPB"/>
    <property type="match status" value="1"/>
</dbReference>
<evidence type="ECO:0000313" key="3">
    <source>
        <dbReference type="EMBL" id="KAF2821476.1"/>
    </source>
</evidence>
<organism evidence="3 4">
    <name type="scientific">Ophiobolus disseminans</name>
    <dbReference type="NCBI Taxonomy" id="1469910"/>
    <lineage>
        <taxon>Eukaryota</taxon>
        <taxon>Fungi</taxon>
        <taxon>Dikarya</taxon>
        <taxon>Ascomycota</taxon>
        <taxon>Pezizomycotina</taxon>
        <taxon>Dothideomycetes</taxon>
        <taxon>Pleosporomycetidae</taxon>
        <taxon>Pleosporales</taxon>
        <taxon>Pleosporineae</taxon>
        <taxon>Phaeosphaeriaceae</taxon>
        <taxon>Ophiobolus</taxon>
    </lineage>
</organism>
<gene>
    <name evidence="3" type="ORF">CC86DRAFT_302791</name>
</gene>
<dbReference type="OrthoDB" id="3942738at2759"/>
<proteinExistence type="predicted"/>
<dbReference type="GO" id="GO:0003677">
    <property type="term" value="F:DNA binding"/>
    <property type="evidence" value="ECO:0007669"/>
    <property type="project" value="UniProtKB-KW"/>
</dbReference>